<feature type="binding site" evidence="1">
    <location>
        <position position="175"/>
    </location>
    <ligand>
        <name>Mn(2+)</name>
        <dbReference type="ChEBI" id="CHEBI:29035"/>
        <label>2</label>
    </ligand>
</feature>
<dbReference type="InterPro" id="IPR011650">
    <property type="entry name" value="Peptidase_M20_dimer"/>
</dbReference>
<feature type="binding site" evidence="1">
    <location>
        <position position="148"/>
    </location>
    <ligand>
        <name>Mn(2+)</name>
        <dbReference type="ChEBI" id="CHEBI:29035"/>
        <label>2</label>
    </ligand>
</feature>
<dbReference type="GO" id="GO:0046872">
    <property type="term" value="F:metal ion binding"/>
    <property type="evidence" value="ECO:0007669"/>
    <property type="project" value="UniProtKB-KW"/>
</dbReference>
<feature type="binding site" evidence="1">
    <location>
        <position position="379"/>
    </location>
    <ligand>
        <name>Mn(2+)</name>
        <dbReference type="ChEBI" id="CHEBI:29035"/>
        <label>2</label>
    </ligand>
</feature>
<dbReference type="GO" id="GO:0016787">
    <property type="term" value="F:hydrolase activity"/>
    <property type="evidence" value="ECO:0007669"/>
    <property type="project" value="UniProtKB-KW"/>
</dbReference>
<comment type="cofactor">
    <cofactor evidence="1">
        <name>Mn(2+)</name>
        <dbReference type="ChEBI" id="CHEBI:29035"/>
    </cofactor>
    <text evidence="1">The Mn(2+) ion enhances activity.</text>
</comment>
<evidence type="ECO:0000313" key="3">
    <source>
        <dbReference type="EMBL" id="MYM20278.1"/>
    </source>
</evidence>
<organism evidence="3 4">
    <name type="scientific">Brevibacterium rongguiense</name>
    <dbReference type="NCBI Taxonomy" id="2695267"/>
    <lineage>
        <taxon>Bacteria</taxon>
        <taxon>Bacillati</taxon>
        <taxon>Actinomycetota</taxon>
        <taxon>Actinomycetes</taxon>
        <taxon>Micrococcales</taxon>
        <taxon>Brevibacteriaceae</taxon>
        <taxon>Brevibacterium</taxon>
    </lineage>
</organism>
<reference evidence="3 4" key="1">
    <citation type="submission" date="2020-01" db="EMBL/GenBank/DDBJ databases">
        <authorList>
            <person name="Deng T."/>
        </authorList>
    </citation>
    <scope>NUCLEOTIDE SEQUENCE [LARGE SCALE GENOMIC DNA]</scope>
    <source>
        <strain evidence="3 4">5221</strain>
    </source>
</reference>
<keyword evidence="1" id="KW-0479">Metal-binding</keyword>
<dbReference type="AlphaFoldDB" id="A0A6N9H886"/>
<dbReference type="SUPFAM" id="SSF55031">
    <property type="entry name" value="Bacterial exopeptidase dimerisation domain"/>
    <property type="match status" value="1"/>
</dbReference>
<dbReference type="InterPro" id="IPR017439">
    <property type="entry name" value="Amidohydrolase"/>
</dbReference>
<dbReference type="Gene3D" id="3.30.70.360">
    <property type="match status" value="1"/>
</dbReference>
<dbReference type="Proteomes" id="UP000469215">
    <property type="component" value="Unassembled WGS sequence"/>
</dbReference>
<dbReference type="PIRSF" id="PIRSF005962">
    <property type="entry name" value="Pept_M20D_amidohydro"/>
    <property type="match status" value="1"/>
</dbReference>
<sequence length="411" mass="43656">MAIAPELTAALDADMPAVVATYKDFHATPELSMQEHETAQKIRARLDELGYETFASGGTGVVGVLRNGDGPTIAYRADTDGLPIAEDTGLPFASQATGTLPDGSEAPVMHGCGHDTHITVGLETAVLLAGHRDTWSGTIVFLFQPGEETGAGAKAMVDDGVWDRAPHPEAVYGQHVWPALAGTVSTSSGTAMAMADSYEVVVRGRQAHGSQPEAAIDPIVLGAFMITRLQTVVSREVGAREMVVLTIGRFNGGLKENIIPAEARFTINTRTFDPAVRAHVEEVIGRIVRAEAQASGAPEPEIRKLYDFPECYNDPELTADFFDVVRAELGAEQAVEVPPATGSEDFGRFGQAVGAPAVYWFFGSQTPQALAAENVPSNHSPHFAPTDIETTLRTGVRAALAVLTSRLRAAR</sequence>
<comment type="caution">
    <text evidence="3">The sequence shown here is derived from an EMBL/GenBank/DDBJ whole genome shotgun (WGS) entry which is preliminary data.</text>
</comment>
<protein>
    <submittedName>
        <fullName evidence="3">Amidohydrolase</fullName>
    </submittedName>
</protein>
<dbReference type="InterPro" id="IPR036264">
    <property type="entry name" value="Bact_exopeptidase_dim_dom"/>
</dbReference>
<feature type="domain" description="Peptidase M20 dimerisation" evidence="2">
    <location>
        <begin position="197"/>
        <end position="291"/>
    </location>
</feature>
<name>A0A6N9H886_9MICO</name>
<gene>
    <name evidence="3" type="ORF">GSY69_09950</name>
</gene>
<evidence type="ECO:0000256" key="1">
    <source>
        <dbReference type="PIRSR" id="PIRSR005962-1"/>
    </source>
</evidence>
<dbReference type="Pfam" id="PF07687">
    <property type="entry name" value="M20_dimer"/>
    <property type="match status" value="1"/>
</dbReference>
<dbReference type="SUPFAM" id="SSF53187">
    <property type="entry name" value="Zn-dependent exopeptidases"/>
    <property type="match status" value="1"/>
</dbReference>
<feature type="binding site" evidence="1">
    <location>
        <position position="114"/>
    </location>
    <ligand>
        <name>Mn(2+)</name>
        <dbReference type="ChEBI" id="CHEBI:29035"/>
        <label>2</label>
    </ligand>
</feature>
<evidence type="ECO:0000313" key="4">
    <source>
        <dbReference type="Proteomes" id="UP000469215"/>
    </source>
</evidence>
<dbReference type="PANTHER" id="PTHR11014:SF63">
    <property type="entry name" value="METALLOPEPTIDASE, PUTATIVE (AFU_ORTHOLOGUE AFUA_6G09600)-RELATED"/>
    <property type="match status" value="1"/>
</dbReference>
<keyword evidence="3" id="KW-0378">Hydrolase</keyword>
<dbReference type="Gene3D" id="3.40.630.10">
    <property type="entry name" value="Zn peptidases"/>
    <property type="match status" value="1"/>
</dbReference>
<dbReference type="InterPro" id="IPR002933">
    <property type="entry name" value="Peptidase_M20"/>
</dbReference>
<dbReference type="RefSeq" id="WP_160953700.1">
    <property type="nucleotide sequence ID" value="NZ_WWEQ01000044.1"/>
</dbReference>
<dbReference type="Pfam" id="PF01546">
    <property type="entry name" value="Peptidase_M20"/>
    <property type="match status" value="1"/>
</dbReference>
<dbReference type="EMBL" id="WWEQ01000044">
    <property type="protein sequence ID" value="MYM20278.1"/>
    <property type="molecule type" value="Genomic_DNA"/>
</dbReference>
<dbReference type="PANTHER" id="PTHR11014">
    <property type="entry name" value="PEPTIDASE M20 FAMILY MEMBER"/>
    <property type="match status" value="1"/>
</dbReference>
<accession>A0A6N9H886</accession>
<proteinExistence type="predicted"/>
<dbReference type="NCBIfam" id="TIGR01891">
    <property type="entry name" value="amidohydrolases"/>
    <property type="match status" value="1"/>
</dbReference>
<feature type="binding site" evidence="1">
    <location>
        <position position="112"/>
    </location>
    <ligand>
        <name>Mn(2+)</name>
        <dbReference type="ChEBI" id="CHEBI:29035"/>
        <label>2</label>
    </ligand>
</feature>
<keyword evidence="1" id="KW-0464">Manganese</keyword>
<keyword evidence="4" id="KW-1185">Reference proteome</keyword>
<evidence type="ECO:0000259" key="2">
    <source>
        <dbReference type="Pfam" id="PF07687"/>
    </source>
</evidence>